<evidence type="ECO:0000256" key="1">
    <source>
        <dbReference type="SAM" id="SignalP"/>
    </source>
</evidence>
<protein>
    <submittedName>
        <fullName evidence="2">Uncharacterized protein</fullName>
    </submittedName>
</protein>
<dbReference type="Proteomes" id="UP001595075">
    <property type="component" value="Unassembled WGS sequence"/>
</dbReference>
<organism evidence="2 3">
    <name type="scientific">Oculimacula yallundae</name>
    <dbReference type="NCBI Taxonomy" id="86028"/>
    <lineage>
        <taxon>Eukaryota</taxon>
        <taxon>Fungi</taxon>
        <taxon>Dikarya</taxon>
        <taxon>Ascomycota</taxon>
        <taxon>Pezizomycotina</taxon>
        <taxon>Leotiomycetes</taxon>
        <taxon>Helotiales</taxon>
        <taxon>Ploettnerulaceae</taxon>
        <taxon>Oculimacula</taxon>
    </lineage>
</organism>
<evidence type="ECO:0000313" key="2">
    <source>
        <dbReference type="EMBL" id="KAL2069097.1"/>
    </source>
</evidence>
<comment type="caution">
    <text evidence="2">The sequence shown here is derived from an EMBL/GenBank/DDBJ whole genome shotgun (WGS) entry which is preliminary data.</text>
</comment>
<feature type="signal peptide" evidence="1">
    <location>
        <begin position="1"/>
        <end position="24"/>
    </location>
</feature>
<name>A0ABR4CGK0_9HELO</name>
<accession>A0ABR4CGK0</accession>
<gene>
    <name evidence="2" type="ORF">VTL71DRAFT_15435</name>
</gene>
<feature type="chain" id="PRO_5046421331" evidence="1">
    <location>
        <begin position="25"/>
        <end position="143"/>
    </location>
</feature>
<dbReference type="EMBL" id="JAZHXI010000008">
    <property type="protein sequence ID" value="KAL2069097.1"/>
    <property type="molecule type" value="Genomic_DNA"/>
</dbReference>
<evidence type="ECO:0000313" key="3">
    <source>
        <dbReference type="Proteomes" id="UP001595075"/>
    </source>
</evidence>
<reference evidence="2 3" key="1">
    <citation type="journal article" date="2024" name="Commun. Biol.">
        <title>Comparative genomic analysis of thermophilic fungi reveals convergent evolutionary adaptations and gene losses.</title>
        <authorList>
            <person name="Steindorff A.S."/>
            <person name="Aguilar-Pontes M.V."/>
            <person name="Robinson A.J."/>
            <person name="Andreopoulos B."/>
            <person name="LaButti K."/>
            <person name="Kuo A."/>
            <person name="Mondo S."/>
            <person name="Riley R."/>
            <person name="Otillar R."/>
            <person name="Haridas S."/>
            <person name="Lipzen A."/>
            <person name="Grimwood J."/>
            <person name="Schmutz J."/>
            <person name="Clum A."/>
            <person name="Reid I.D."/>
            <person name="Moisan M.C."/>
            <person name="Butler G."/>
            <person name="Nguyen T.T.M."/>
            <person name="Dewar K."/>
            <person name="Conant G."/>
            <person name="Drula E."/>
            <person name="Henrissat B."/>
            <person name="Hansel C."/>
            <person name="Singer S."/>
            <person name="Hutchinson M.I."/>
            <person name="de Vries R.P."/>
            <person name="Natvig D.O."/>
            <person name="Powell A.J."/>
            <person name="Tsang A."/>
            <person name="Grigoriev I.V."/>
        </authorList>
    </citation>
    <scope>NUCLEOTIDE SEQUENCE [LARGE SCALE GENOMIC DNA]</scope>
    <source>
        <strain evidence="2 3">CBS 494.80</strain>
    </source>
</reference>
<sequence>MTSTPLLPSSSIFFFFITTSQSHSQPPNFQHFQLNTNHSPKQTTSTLSTCLILDARVSVSRSARRPSLNQPSPPPKSLVRTSLVLVTRSLPPFNQTAISQPHRRLVTAFVVAPTMLRSKVVVSSTASPRPSLTPVCTPLQLRR</sequence>
<proteinExistence type="predicted"/>
<keyword evidence="1" id="KW-0732">Signal</keyword>
<keyword evidence="3" id="KW-1185">Reference proteome</keyword>